<keyword evidence="4 6" id="KW-0255">Endonuclease</keyword>
<reference evidence="9" key="1">
    <citation type="submission" date="2011-12" db="EMBL/GenBank/DDBJ databases">
        <title>Complete sequence of Clostridium clariflavum DSM 19732.</title>
        <authorList>
            <consortium name="US DOE Joint Genome Institute"/>
            <person name="Lucas S."/>
            <person name="Han J."/>
            <person name="Lapidus A."/>
            <person name="Cheng J.-F."/>
            <person name="Goodwin L."/>
            <person name="Pitluck S."/>
            <person name="Peters L."/>
            <person name="Teshima H."/>
            <person name="Detter J.C."/>
            <person name="Han C."/>
            <person name="Tapia R."/>
            <person name="Land M."/>
            <person name="Hauser L."/>
            <person name="Kyrpides N."/>
            <person name="Ivanova N."/>
            <person name="Pagani I."/>
            <person name="Kitzmiller T."/>
            <person name="Lynd L."/>
            <person name="Izquierdo J."/>
            <person name="Woyke T."/>
        </authorList>
    </citation>
    <scope>NUCLEOTIDE SEQUENCE [LARGE SCALE GENOMIC DNA]</scope>
    <source>
        <strain evidence="9">DSM 19732 / NBRC 101661 / EBR45</strain>
    </source>
</reference>
<evidence type="ECO:0000256" key="5">
    <source>
        <dbReference type="ARBA" id="ARBA00022801"/>
    </source>
</evidence>
<dbReference type="GO" id="GO:0004525">
    <property type="term" value="F:ribonuclease III activity"/>
    <property type="evidence" value="ECO:0007669"/>
    <property type="project" value="InterPro"/>
</dbReference>
<dbReference type="InterPro" id="IPR000999">
    <property type="entry name" value="RNase_III_dom"/>
</dbReference>
<organism evidence="8 9">
    <name type="scientific">Acetivibrio clariflavus (strain DSM 19732 / NBRC 101661 / EBR45)</name>
    <name type="common">Clostridium clariflavum</name>
    <dbReference type="NCBI Taxonomy" id="720554"/>
    <lineage>
        <taxon>Bacteria</taxon>
        <taxon>Bacillati</taxon>
        <taxon>Bacillota</taxon>
        <taxon>Clostridia</taxon>
        <taxon>Eubacteriales</taxon>
        <taxon>Oscillospiraceae</taxon>
        <taxon>Acetivibrio</taxon>
    </lineage>
</organism>
<evidence type="ECO:0000256" key="1">
    <source>
        <dbReference type="ARBA" id="ARBA00022517"/>
    </source>
</evidence>
<dbReference type="EC" id="3.1.26.-" evidence="6"/>
<evidence type="ECO:0000313" key="8">
    <source>
        <dbReference type="EMBL" id="AEV70415.1"/>
    </source>
</evidence>
<dbReference type="STRING" id="720554.Clocl_3979"/>
<reference evidence="8 9" key="2">
    <citation type="journal article" date="2012" name="Stand. Genomic Sci.">
        <title>Complete Genome Sequence of Clostridium clariflavum DSM 19732.</title>
        <authorList>
            <person name="Izquierdo J.A."/>
            <person name="Goodwin L."/>
            <person name="Davenport K.W."/>
            <person name="Teshima H."/>
            <person name="Bruce D."/>
            <person name="Detter C."/>
            <person name="Tapia R."/>
            <person name="Han S."/>
            <person name="Land M."/>
            <person name="Hauser L."/>
            <person name="Jeffries C.D."/>
            <person name="Han J."/>
            <person name="Pitluck S."/>
            <person name="Nolan M."/>
            <person name="Chen A."/>
            <person name="Huntemann M."/>
            <person name="Mavromatis K."/>
            <person name="Mikhailova N."/>
            <person name="Liolios K."/>
            <person name="Woyke T."/>
            <person name="Lynd L.R."/>
        </authorList>
    </citation>
    <scope>NUCLEOTIDE SEQUENCE [LARGE SCALE GENOMIC DNA]</scope>
    <source>
        <strain evidence="9">DSM 19732 / NBRC 101661 / EBR45</strain>
    </source>
</reference>
<dbReference type="OrthoDB" id="46571at2"/>
<dbReference type="AlphaFoldDB" id="G8M395"/>
<dbReference type="GO" id="GO:0005737">
    <property type="term" value="C:cytoplasm"/>
    <property type="evidence" value="ECO:0007669"/>
    <property type="project" value="UniProtKB-SubCell"/>
</dbReference>
<evidence type="ECO:0000256" key="3">
    <source>
        <dbReference type="ARBA" id="ARBA00022722"/>
    </source>
</evidence>
<evidence type="ECO:0000256" key="6">
    <source>
        <dbReference type="HAMAP-Rule" id="MF_01468"/>
    </source>
</evidence>
<comment type="similarity">
    <text evidence="6">Belongs to the MrnC RNase family.</text>
</comment>
<evidence type="ECO:0000313" key="9">
    <source>
        <dbReference type="Proteomes" id="UP000005435"/>
    </source>
</evidence>
<dbReference type="Gene3D" id="1.10.1520.10">
    <property type="entry name" value="Ribonuclease III domain"/>
    <property type="match status" value="1"/>
</dbReference>
<dbReference type="eggNOG" id="COG1939">
    <property type="taxonomic scope" value="Bacteria"/>
</dbReference>
<keyword evidence="9" id="KW-1185">Reference proteome</keyword>
<keyword evidence="1 6" id="KW-0690">Ribosome biogenesis</keyword>
<sequence length="140" mass="16104">MIENTFDKILDQFNFSESDINNMAPLVLAYIGDAVYEVFIRTYLISEGNVPVHKLHKRSIEYVKAKAQSDIIHRIMEKLNPDELDVVRRGRNAKSGTIPKNADVTEYKYATGFESLIGYLYLKRDNDRLMEILKMAISEG</sequence>
<protein>
    <recommendedName>
        <fullName evidence="6">Mini-ribonuclease 3</fullName>
        <shortName evidence="6">Mini-3</shortName>
        <shortName evidence="6">Mini-RNase 3</shortName>
        <ecNumber evidence="6">3.1.26.-</ecNumber>
    </recommendedName>
    <alternativeName>
        <fullName evidence="6">Mini-RNase III</fullName>
        <shortName evidence="6">Mini-III</shortName>
    </alternativeName>
</protein>
<dbReference type="SUPFAM" id="SSF69065">
    <property type="entry name" value="RNase III domain-like"/>
    <property type="match status" value="1"/>
</dbReference>
<keyword evidence="6" id="KW-0460">Magnesium</keyword>
<keyword evidence="2 6" id="KW-0698">rRNA processing</keyword>
<dbReference type="Pfam" id="PF00636">
    <property type="entry name" value="Ribonuclease_3"/>
    <property type="match status" value="1"/>
</dbReference>
<evidence type="ECO:0000256" key="2">
    <source>
        <dbReference type="ARBA" id="ARBA00022552"/>
    </source>
</evidence>
<keyword evidence="6" id="KW-0699">rRNA-binding</keyword>
<keyword evidence="3 6" id="KW-0540">Nuclease</keyword>
<dbReference type="GO" id="GO:0019843">
    <property type="term" value="F:rRNA binding"/>
    <property type="evidence" value="ECO:0007669"/>
    <property type="project" value="UniProtKB-UniRule"/>
</dbReference>
<feature type="active site" evidence="6">
    <location>
        <position position="33"/>
    </location>
</feature>
<proteinExistence type="inferred from homology"/>
<dbReference type="HOGENOM" id="CLU_091169_2_1_9"/>
<evidence type="ECO:0000259" key="7">
    <source>
        <dbReference type="SMART" id="SM00535"/>
    </source>
</evidence>
<accession>G8M395</accession>
<dbReference type="PANTHER" id="PTHR34276">
    <property type="entry name" value="MINI-RIBONUCLEASE 3"/>
    <property type="match status" value="1"/>
</dbReference>
<dbReference type="InterPro" id="IPR036389">
    <property type="entry name" value="RNase_III_sf"/>
</dbReference>
<comment type="subunit">
    <text evidence="6">Homodimer.</text>
</comment>
<comment type="subcellular location">
    <subcellularLocation>
        <location evidence="6">Cytoplasm</location>
    </subcellularLocation>
</comment>
<keyword evidence="6" id="KW-0963">Cytoplasm</keyword>
<dbReference type="PANTHER" id="PTHR34276:SF1">
    <property type="entry name" value="MINI-RIBONUCLEASE 3"/>
    <property type="match status" value="1"/>
</dbReference>
<evidence type="ECO:0000256" key="4">
    <source>
        <dbReference type="ARBA" id="ARBA00022759"/>
    </source>
</evidence>
<comment type="function">
    <text evidence="6">Involved in correct processing of both the 5' and 3' ends of 23S rRNA precursor. Processes 30S rRNA precursor transcript even in absence of ribonuclease 3 (Rnc); Rnc processes 30S rRNA into smaller rRNA precursors.</text>
</comment>
<feature type="domain" description="RNase III" evidence="7">
    <location>
        <begin position="8"/>
        <end position="138"/>
    </location>
</feature>
<dbReference type="HAMAP" id="MF_01468">
    <property type="entry name" value="RNase_Mini_III"/>
    <property type="match status" value="1"/>
</dbReference>
<dbReference type="PIRSF" id="PIRSF005520">
    <property type="entry name" value="UCP005520"/>
    <property type="match status" value="1"/>
</dbReference>
<name>G8M395_ACECE</name>
<dbReference type="GO" id="GO:0006364">
    <property type="term" value="P:rRNA processing"/>
    <property type="evidence" value="ECO:0007669"/>
    <property type="project" value="UniProtKB-UniRule"/>
</dbReference>
<comment type="cofactor">
    <cofactor evidence="6">
        <name>Mg(2+)</name>
        <dbReference type="ChEBI" id="CHEBI:18420"/>
    </cofactor>
</comment>
<keyword evidence="6" id="KW-0694">RNA-binding</keyword>
<dbReference type="KEGG" id="ccl:Clocl_3979"/>
<dbReference type="Proteomes" id="UP000005435">
    <property type="component" value="Chromosome"/>
</dbReference>
<dbReference type="SMART" id="SM00535">
    <property type="entry name" value="RIBOc"/>
    <property type="match status" value="1"/>
</dbReference>
<dbReference type="EMBL" id="CP003065">
    <property type="protein sequence ID" value="AEV70415.1"/>
    <property type="molecule type" value="Genomic_DNA"/>
</dbReference>
<dbReference type="RefSeq" id="WP_014256915.1">
    <property type="nucleotide sequence ID" value="NC_016627.1"/>
</dbReference>
<gene>
    <name evidence="6" type="primary">mrnC</name>
    <name evidence="8" type="ordered locus">Clocl_3979</name>
</gene>
<dbReference type="InterPro" id="IPR008226">
    <property type="entry name" value="Mini3_fam"/>
</dbReference>
<keyword evidence="5 6" id="KW-0378">Hydrolase</keyword>